<evidence type="ECO:0000313" key="4">
    <source>
        <dbReference type="Proteomes" id="UP000580250"/>
    </source>
</evidence>
<dbReference type="InterPro" id="IPR052434">
    <property type="entry name" value="Tectonic-like_complex_comp"/>
</dbReference>
<reference evidence="3 4" key="1">
    <citation type="submission" date="2020-08" db="EMBL/GenBank/DDBJ databases">
        <authorList>
            <person name="Koutsovoulos G."/>
            <person name="Danchin GJ E."/>
        </authorList>
    </citation>
    <scope>NUCLEOTIDE SEQUENCE [LARGE SCALE GENOMIC DNA]</scope>
</reference>
<protein>
    <recommendedName>
        <fullName evidence="2">CC2D2A N-terminal C2 domain-containing protein</fullName>
    </recommendedName>
</protein>
<dbReference type="GO" id="GO:1904491">
    <property type="term" value="P:protein localization to ciliary transition zone"/>
    <property type="evidence" value="ECO:0007669"/>
    <property type="project" value="TreeGrafter"/>
</dbReference>
<dbReference type="Proteomes" id="UP000580250">
    <property type="component" value="Unassembled WGS sequence"/>
</dbReference>
<dbReference type="GO" id="GO:1905515">
    <property type="term" value="P:non-motile cilium assembly"/>
    <property type="evidence" value="ECO:0007669"/>
    <property type="project" value="TreeGrafter"/>
</dbReference>
<accession>A0A6V7XZJ3</accession>
<evidence type="ECO:0000256" key="1">
    <source>
        <dbReference type="SAM" id="MobiDB-lite"/>
    </source>
</evidence>
<comment type="caution">
    <text evidence="3">The sequence shown here is derived from an EMBL/GenBank/DDBJ whole genome shotgun (WGS) entry which is preliminary data.</text>
</comment>
<name>A0A6V7XZJ3_MELEN</name>
<feature type="region of interest" description="Disordered" evidence="1">
    <location>
        <begin position="1"/>
        <end position="38"/>
    </location>
</feature>
<gene>
    <name evidence="3" type="ORF">MENT_LOCUS57743</name>
</gene>
<dbReference type="Pfam" id="PF15625">
    <property type="entry name" value="CC2D2AN-C2"/>
    <property type="match status" value="1"/>
</dbReference>
<evidence type="ECO:0000313" key="3">
    <source>
        <dbReference type="EMBL" id="CAD2204027.1"/>
    </source>
</evidence>
<evidence type="ECO:0000259" key="2">
    <source>
        <dbReference type="Pfam" id="PF15625"/>
    </source>
</evidence>
<dbReference type="PANTHER" id="PTHR20837">
    <property type="entry name" value="CENTROSOMAL PROTEIN-RELATED"/>
    <property type="match status" value="1"/>
</dbReference>
<proteinExistence type="predicted"/>
<sequence>MALVKKQNSSRGWIETVPKAATTEENGEEEEKVKRLEELSSSDKKIEQSIQIGTKYVNSQLHWEKQLEDEFTSTTEFTKLKDYQNKRQLLIYTPAIPTTFKNVVKFKHLIKWKCCEENKILTTLKNDLESGKVEDDKIQNLTEDGKTTASSILKNNFFQQNLNNKIIWRNSVKSYEWLKLSENRLWANKQPTGLWIDLQDLEFDHHWLFTKSESAERELVSAYDAWVEVHQQVLNLIKKWLLLREQKDEVEGEEEEIFEATTKTEEELKLLFNQIVERQTTLERCRAALERAWASADQTRGRFSMERIKGSLEVFEQDSKDELPPQLGIFFRSPLFVLSEKEVDEEKQQQVKLPEIERQRRQAVSDCRYQVQIFFNNLLVCSSEEHKLEWPSFSVPFGEIISLRVFEKPKQLSILLKEKFVEEEIGNY</sequence>
<dbReference type="PANTHER" id="PTHR20837:SF0">
    <property type="entry name" value="COILED-COIL AND C2 DOMAIN-CONTAINING PROTEIN 2A"/>
    <property type="match status" value="1"/>
</dbReference>
<dbReference type="InterPro" id="IPR028928">
    <property type="entry name" value="CC2D2AN-C2"/>
</dbReference>
<dbReference type="EMBL" id="CAJEWN010002507">
    <property type="protein sequence ID" value="CAD2204027.1"/>
    <property type="molecule type" value="Genomic_DNA"/>
</dbReference>
<dbReference type="AlphaFoldDB" id="A0A6V7XZJ3"/>
<feature type="compositionally biased region" description="Polar residues" evidence="1">
    <location>
        <begin position="1"/>
        <end position="11"/>
    </location>
</feature>
<organism evidence="3 4">
    <name type="scientific">Meloidogyne enterolobii</name>
    <name type="common">Root-knot nematode worm</name>
    <name type="synonym">Meloidogyne mayaguensis</name>
    <dbReference type="NCBI Taxonomy" id="390850"/>
    <lineage>
        <taxon>Eukaryota</taxon>
        <taxon>Metazoa</taxon>
        <taxon>Ecdysozoa</taxon>
        <taxon>Nematoda</taxon>
        <taxon>Chromadorea</taxon>
        <taxon>Rhabditida</taxon>
        <taxon>Tylenchina</taxon>
        <taxon>Tylenchomorpha</taxon>
        <taxon>Tylenchoidea</taxon>
        <taxon>Meloidogynidae</taxon>
        <taxon>Meloidogyninae</taxon>
        <taxon>Meloidogyne</taxon>
    </lineage>
</organism>
<feature type="domain" description="CC2D2A N-terminal C2" evidence="2">
    <location>
        <begin position="344"/>
        <end position="419"/>
    </location>
</feature>
<dbReference type="GO" id="GO:0035869">
    <property type="term" value="C:ciliary transition zone"/>
    <property type="evidence" value="ECO:0007669"/>
    <property type="project" value="TreeGrafter"/>
</dbReference>